<dbReference type="Gene3D" id="3.40.50.150">
    <property type="entry name" value="Vaccinia Virus protein VP39"/>
    <property type="match status" value="1"/>
</dbReference>
<keyword evidence="3" id="KW-0808">Transferase</keyword>
<dbReference type="PANTHER" id="PTHR43667">
    <property type="entry name" value="CYCLOPROPANE-FATTY-ACYL-PHOSPHOLIPID SYNTHASE"/>
    <property type="match status" value="1"/>
</dbReference>
<name>A0ABX1S978_9PSEU</name>
<evidence type="ECO:0000256" key="2">
    <source>
        <dbReference type="ARBA" id="ARBA00022603"/>
    </source>
</evidence>
<comment type="caution">
    <text evidence="7">The sequence shown here is derived from an EMBL/GenBank/DDBJ whole genome shotgun (WGS) entry which is preliminary data.</text>
</comment>
<organism evidence="7 8">
    <name type="scientific">Pseudonocardia acidicola</name>
    <dbReference type="NCBI Taxonomy" id="2724939"/>
    <lineage>
        <taxon>Bacteria</taxon>
        <taxon>Bacillati</taxon>
        <taxon>Actinomycetota</taxon>
        <taxon>Actinomycetes</taxon>
        <taxon>Pseudonocardiales</taxon>
        <taxon>Pseudonocardiaceae</taxon>
        <taxon>Pseudonocardia</taxon>
    </lineage>
</organism>
<dbReference type="GO" id="GO:0032259">
    <property type="term" value="P:methylation"/>
    <property type="evidence" value="ECO:0007669"/>
    <property type="project" value="UniProtKB-KW"/>
</dbReference>
<keyword evidence="4" id="KW-0949">S-adenosyl-L-methionine</keyword>
<evidence type="ECO:0000256" key="5">
    <source>
        <dbReference type="ARBA" id="ARBA00023098"/>
    </source>
</evidence>
<feature type="region of interest" description="Disordered" evidence="6">
    <location>
        <begin position="38"/>
        <end position="58"/>
    </location>
</feature>
<dbReference type="GO" id="GO:0008168">
    <property type="term" value="F:methyltransferase activity"/>
    <property type="evidence" value="ECO:0007669"/>
    <property type="project" value="UniProtKB-KW"/>
</dbReference>
<accession>A0ABX1S978</accession>
<evidence type="ECO:0000256" key="4">
    <source>
        <dbReference type="ARBA" id="ARBA00022691"/>
    </source>
</evidence>
<dbReference type="InterPro" id="IPR003333">
    <property type="entry name" value="CMAS"/>
</dbReference>
<dbReference type="EMBL" id="JAAXLA010000019">
    <property type="protein sequence ID" value="NMH98121.1"/>
    <property type="molecule type" value="Genomic_DNA"/>
</dbReference>
<dbReference type="SUPFAM" id="SSF53335">
    <property type="entry name" value="S-adenosyl-L-methionine-dependent methyltransferases"/>
    <property type="match status" value="1"/>
</dbReference>
<keyword evidence="2 7" id="KW-0489">Methyltransferase</keyword>
<proteinExistence type="inferred from homology"/>
<evidence type="ECO:0000256" key="6">
    <source>
        <dbReference type="SAM" id="MobiDB-lite"/>
    </source>
</evidence>
<reference evidence="7 8" key="1">
    <citation type="submission" date="2020-04" db="EMBL/GenBank/DDBJ databases">
        <authorList>
            <person name="Klaysubun C."/>
            <person name="Duangmal K."/>
            <person name="Lipun K."/>
        </authorList>
    </citation>
    <scope>NUCLEOTIDE SEQUENCE [LARGE SCALE GENOMIC DNA]</scope>
    <source>
        <strain evidence="7 8">K10HN5</strain>
    </source>
</reference>
<dbReference type="InterPro" id="IPR050723">
    <property type="entry name" value="CFA/CMAS"/>
</dbReference>
<protein>
    <submittedName>
        <fullName evidence="7">Class I SAM-dependent methyltransferase</fullName>
    </submittedName>
</protein>
<sequence length="347" mass="40397">MTLAFGEGYMRGEVRMAEEDLERLLSIVARNRESLNVRPPLPWPQRTERNRRRSQRDQISRHYDIGNDYYRLFLDPTLTYSCAYFEDPADSLEQAQQRKIEHVLRKLRLEPGQRLLDIGCGWGSLVVAAAERYGVTALGITLSHEQLAGALELAERHGVADRVRFALMNYQDLPVRRAADPLLRGPFDRVASVGMFEHVGRGRHSTYFRKVHDLLIDGGVSVLHTITNQQRENTEVWLDRYIFPGGHLPTLAEIESALARHRLWSIDRENLWRHYARTLGRWRQNHRSHREQIISMFGEEFYRMRDLWLAASKCGFEDGGLGLAQLVFTKGKPRDWPLTRRYLYAET</sequence>
<gene>
    <name evidence="7" type="ORF">HF526_12470</name>
</gene>
<evidence type="ECO:0000313" key="8">
    <source>
        <dbReference type="Proteomes" id="UP000820669"/>
    </source>
</evidence>
<keyword evidence="8" id="KW-1185">Reference proteome</keyword>
<dbReference type="PIRSF" id="PIRSF003085">
    <property type="entry name" value="CMAS"/>
    <property type="match status" value="1"/>
</dbReference>
<dbReference type="CDD" id="cd02440">
    <property type="entry name" value="AdoMet_MTases"/>
    <property type="match status" value="1"/>
</dbReference>
<comment type="similarity">
    <text evidence="1">Belongs to the CFA/CMAS family.</text>
</comment>
<evidence type="ECO:0000256" key="3">
    <source>
        <dbReference type="ARBA" id="ARBA00022679"/>
    </source>
</evidence>
<keyword evidence="5" id="KW-0443">Lipid metabolism</keyword>
<dbReference type="PANTHER" id="PTHR43667:SF1">
    <property type="entry name" value="CYCLOPROPANE-FATTY-ACYL-PHOSPHOLIPID SYNTHASE"/>
    <property type="match status" value="1"/>
</dbReference>
<evidence type="ECO:0000313" key="7">
    <source>
        <dbReference type="EMBL" id="NMH98121.1"/>
    </source>
</evidence>
<dbReference type="InterPro" id="IPR029063">
    <property type="entry name" value="SAM-dependent_MTases_sf"/>
</dbReference>
<dbReference type="Pfam" id="PF02353">
    <property type="entry name" value="CMAS"/>
    <property type="match status" value="1"/>
</dbReference>
<dbReference type="Proteomes" id="UP000820669">
    <property type="component" value="Unassembled WGS sequence"/>
</dbReference>
<evidence type="ECO:0000256" key="1">
    <source>
        <dbReference type="ARBA" id="ARBA00010815"/>
    </source>
</evidence>